<evidence type="ECO:0000313" key="2">
    <source>
        <dbReference type="EMBL" id="KAJ5403249.1"/>
    </source>
</evidence>
<accession>A0A9W9W4B4</accession>
<feature type="compositionally biased region" description="Polar residues" evidence="1">
    <location>
        <begin position="37"/>
        <end position="60"/>
    </location>
</feature>
<dbReference type="RefSeq" id="XP_056490491.1">
    <property type="nucleotide sequence ID" value="XM_056627757.1"/>
</dbReference>
<dbReference type="Proteomes" id="UP001147747">
    <property type="component" value="Unassembled WGS sequence"/>
</dbReference>
<comment type="caution">
    <text evidence="2">The sequence shown here is derived from an EMBL/GenBank/DDBJ whole genome shotgun (WGS) entry which is preliminary data.</text>
</comment>
<keyword evidence="3" id="KW-1185">Reference proteome</keyword>
<evidence type="ECO:0000313" key="3">
    <source>
        <dbReference type="Proteomes" id="UP001147747"/>
    </source>
</evidence>
<sequence length="60" mass="6896">MAAAKGNSKELDFETLEQNGKKSPAWQVDNRKKKETPPTTLQSWQTYQLQRNTLSTKNQT</sequence>
<reference evidence="2" key="2">
    <citation type="journal article" date="2023" name="IMA Fungus">
        <title>Comparative genomic study of the Penicillium genus elucidates a diverse pangenome and 15 lateral gene transfer events.</title>
        <authorList>
            <person name="Petersen C."/>
            <person name="Sorensen T."/>
            <person name="Nielsen M.R."/>
            <person name="Sondergaard T.E."/>
            <person name="Sorensen J.L."/>
            <person name="Fitzpatrick D.A."/>
            <person name="Frisvad J.C."/>
            <person name="Nielsen K.L."/>
        </authorList>
    </citation>
    <scope>NUCLEOTIDE SEQUENCE</scope>
    <source>
        <strain evidence="2">IBT 29677</strain>
    </source>
</reference>
<dbReference type="EMBL" id="JAPZBU010000005">
    <property type="protein sequence ID" value="KAJ5403249.1"/>
    <property type="molecule type" value="Genomic_DNA"/>
</dbReference>
<evidence type="ECO:0000256" key="1">
    <source>
        <dbReference type="SAM" id="MobiDB-lite"/>
    </source>
</evidence>
<organism evidence="2 3">
    <name type="scientific">Penicillium cosmopolitanum</name>
    <dbReference type="NCBI Taxonomy" id="1131564"/>
    <lineage>
        <taxon>Eukaryota</taxon>
        <taxon>Fungi</taxon>
        <taxon>Dikarya</taxon>
        <taxon>Ascomycota</taxon>
        <taxon>Pezizomycotina</taxon>
        <taxon>Eurotiomycetes</taxon>
        <taxon>Eurotiomycetidae</taxon>
        <taxon>Eurotiales</taxon>
        <taxon>Aspergillaceae</taxon>
        <taxon>Penicillium</taxon>
    </lineage>
</organism>
<dbReference type="GeneID" id="81366737"/>
<proteinExistence type="predicted"/>
<reference evidence="2" key="1">
    <citation type="submission" date="2022-12" db="EMBL/GenBank/DDBJ databases">
        <authorList>
            <person name="Petersen C."/>
        </authorList>
    </citation>
    <scope>NUCLEOTIDE SEQUENCE</scope>
    <source>
        <strain evidence="2">IBT 29677</strain>
    </source>
</reference>
<feature type="region of interest" description="Disordered" evidence="1">
    <location>
        <begin position="1"/>
        <end position="60"/>
    </location>
</feature>
<protein>
    <submittedName>
        <fullName evidence="2">Uncharacterized protein</fullName>
    </submittedName>
</protein>
<name>A0A9W9W4B4_9EURO</name>
<dbReference type="AlphaFoldDB" id="A0A9W9W4B4"/>
<gene>
    <name evidence="2" type="ORF">N7509_003120</name>
</gene>